<evidence type="ECO:0000313" key="1">
    <source>
        <dbReference type="EMBL" id="QEJ98362.1"/>
    </source>
</evidence>
<sequence>MVNCSPLSNSKRCLKASIVNYKIEALKLVGFILPRTAKLRTGTDARGSKQKRRFKARLFTKL</sequence>
<name>A0AAE6IU94_TREPH</name>
<accession>A0AAE6IU94</accession>
<dbReference type="AlphaFoldDB" id="A0AAE6IU94"/>
<evidence type="ECO:0000313" key="2">
    <source>
        <dbReference type="Proteomes" id="UP000323594"/>
    </source>
</evidence>
<gene>
    <name evidence="1" type="ORF">FUT82_10380</name>
</gene>
<dbReference type="Proteomes" id="UP000323594">
    <property type="component" value="Chromosome"/>
</dbReference>
<protein>
    <submittedName>
        <fullName evidence="1">Uncharacterized protein</fullName>
    </submittedName>
</protein>
<dbReference type="EMBL" id="CP042817">
    <property type="protein sequence ID" value="QEJ98362.1"/>
    <property type="molecule type" value="Genomic_DNA"/>
</dbReference>
<proteinExistence type="predicted"/>
<organism evidence="1 2">
    <name type="scientific">Treponema phagedenis</name>
    <dbReference type="NCBI Taxonomy" id="162"/>
    <lineage>
        <taxon>Bacteria</taxon>
        <taxon>Pseudomonadati</taxon>
        <taxon>Spirochaetota</taxon>
        <taxon>Spirochaetia</taxon>
        <taxon>Spirochaetales</taxon>
        <taxon>Treponemataceae</taxon>
        <taxon>Treponema</taxon>
    </lineage>
</organism>
<reference evidence="1 2" key="1">
    <citation type="submission" date="2019-08" db="EMBL/GenBank/DDBJ databases">
        <authorList>
            <person name="Kuhnert P."/>
        </authorList>
    </citation>
    <scope>NUCLEOTIDE SEQUENCE [LARGE SCALE GENOMIC DNA]</scope>
    <source>
        <strain evidence="1 2">B36.5</strain>
    </source>
</reference>